<dbReference type="InterPro" id="IPR036259">
    <property type="entry name" value="MFS_trans_sf"/>
</dbReference>
<reference evidence="10" key="1">
    <citation type="journal article" date="2017" name="Nat. Microbiol.">
        <title>Global analysis of biosynthetic gene clusters reveals vast potential of secondary metabolite production in Penicillium species.</title>
        <authorList>
            <person name="Nielsen J.C."/>
            <person name="Grijseels S."/>
            <person name="Prigent S."/>
            <person name="Ji B."/>
            <person name="Dainat J."/>
            <person name="Nielsen K.F."/>
            <person name="Frisvad J.C."/>
            <person name="Workman M."/>
            <person name="Nielsen J."/>
        </authorList>
    </citation>
    <scope>NUCLEOTIDE SEQUENCE [LARGE SCALE GENOMIC DNA]</scope>
    <source>
        <strain evidence="10">IBT 24891</strain>
    </source>
</reference>
<evidence type="ECO:0000256" key="2">
    <source>
        <dbReference type="ARBA" id="ARBA00022448"/>
    </source>
</evidence>
<evidence type="ECO:0000256" key="3">
    <source>
        <dbReference type="ARBA" id="ARBA00022692"/>
    </source>
</evidence>
<gene>
    <name evidence="9" type="ORF">PENSTE_c034G05198</name>
</gene>
<feature type="transmembrane region" description="Helical" evidence="7">
    <location>
        <begin position="164"/>
        <end position="187"/>
    </location>
</feature>
<evidence type="ECO:0000313" key="9">
    <source>
        <dbReference type="EMBL" id="OQE14591.1"/>
    </source>
</evidence>
<keyword evidence="4 7" id="KW-1133">Transmembrane helix</keyword>
<evidence type="ECO:0000256" key="1">
    <source>
        <dbReference type="ARBA" id="ARBA00004141"/>
    </source>
</evidence>
<accession>A0A1V6SKL8</accession>
<comment type="subcellular location">
    <subcellularLocation>
        <location evidence="1">Membrane</location>
        <topology evidence="1">Multi-pass membrane protein</topology>
    </subcellularLocation>
</comment>
<feature type="compositionally biased region" description="Basic and acidic residues" evidence="6">
    <location>
        <begin position="1"/>
        <end position="11"/>
    </location>
</feature>
<dbReference type="Pfam" id="PF07690">
    <property type="entry name" value="MFS_1"/>
    <property type="match status" value="1"/>
</dbReference>
<dbReference type="PANTHER" id="PTHR23511">
    <property type="entry name" value="SYNAPTIC VESICLE GLYCOPROTEIN 2"/>
    <property type="match status" value="1"/>
</dbReference>
<keyword evidence="5 7" id="KW-0472">Membrane</keyword>
<dbReference type="Gene3D" id="1.20.1250.20">
    <property type="entry name" value="MFS general substrate transporter like domains"/>
    <property type="match status" value="1"/>
</dbReference>
<name>A0A1V6SKL8_9EURO</name>
<proteinExistence type="predicted"/>
<keyword evidence="10" id="KW-1185">Reference proteome</keyword>
<feature type="region of interest" description="Disordered" evidence="6">
    <location>
        <begin position="1"/>
        <end position="28"/>
    </location>
</feature>
<dbReference type="PANTHER" id="PTHR23511:SF3">
    <property type="entry name" value="MAJOR FACILITATOR SUPERFAMILY (MFS) PROFILE DOMAIN-CONTAINING PROTEIN"/>
    <property type="match status" value="1"/>
</dbReference>
<sequence length="544" mass="59366">MSIDDSGKRGPDTTLTEENTSSASSSHGEYVSLENVIDTTGHPPTTFERKAELINNEIDKFGFGRYQQCIWVLCGFGYFLDLAWTQGVSLMATAVFQEMNVPPGKQGLIFTCSNAGLAIGAFLFGIITDIIGRKWAFNLTCLITSVFGMLLAASHYNYSAICGIYFLSSIGLGGNIPIDAAIALEFLPQNRRFLVALLGIWQPVGVVVASAIAYGTAAKYRCDVELPACNAVGIGPDDACCTVSSNMGWRYEVIIIGVITFVVFFVRCLIFKFYESPKFLISKGRDNEAIETLKKIAKSNKVPAPTLTIEDFHRIDLDSTISPPSGNFKGKSIVADILKHLRNLRGLFLSNIQCFTFILLAIAYMGDYWSFTLAGAFLPIVLLRNNVSTGLDVTETYRQYIYIYLPGIIGAIIAVFSIQLPLIGRKWSLVISATLQGLSMALYTQVKNTAGYVGLNALEYLMQSYFNAVLYASAPEMFNTTFRASASGMLSCLGRIAGIVAPIAGQKYIAEGSAGVLWLGAGGIWVSALLLCFLPIEMRNRQMF</sequence>
<comment type="caution">
    <text evidence="9">The sequence shown here is derived from an EMBL/GenBank/DDBJ whole genome shotgun (WGS) entry which is preliminary data.</text>
</comment>
<dbReference type="InterPro" id="IPR020846">
    <property type="entry name" value="MFS_dom"/>
</dbReference>
<organism evidence="9 10">
    <name type="scientific">Penicillium steckii</name>
    <dbReference type="NCBI Taxonomy" id="303698"/>
    <lineage>
        <taxon>Eukaryota</taxon>
        <taxon>Fungi</taxon>
        <taxon>Dikarya</taxon>
        <taxon>Ascomycota</taxon>
        <taxon>Pezizomycotina</taxon>
        <taxon>Eurotiomycetes</taxon>
        <taxon>Eurotiomycetidae</taxon>
        <taxon>Eurotiales</taxon>
        <taxon>Aspergillaceae</taxon>
        <taxon>Penicillium</taxon>
    </lineage>
</organism>
<feature type="transmembrane region" description="Helical" evidence="7">
    <location>
        <begin position="135"/>
        <end position="158"/>
    </location>
</feature>
<dbReference type="PROSITE" id="PS50850">
    <property type="entry name" value="MFS"/>
    <property type="match status" value="1"/>
</dbReference>
<dbReference type="SUPFAM" id="SSF103473">
    <property type="entry name" value="MFS general substrate transporter"/>
    <property type="match status" value="1"/>
</dbReference>
<dbReference type="GO" id="GO:0022857">
    <property type="term" value="F:transmembrane transporter activity"/>
    <property type="evidence" value="ECO:0007669"/>
    <property type="project" value="InterPro"/>
</dbReference>
<feature type="domain" description="Major facilitator superfamily (MFS) profile" evidence="8">
    <location>
        <begin position="70"/>
        <end position="539"/>
    </location>
</feature>
<keyword evidence="2" id="KW-0813">Transport</keyword>
<evidence type="ECO:0000256" key="5">
    <source>
        <dbReference type="ARBA" id="ARBA00023136"/>
    </source>
</evidence>
<protein>
    <recommendedName>
        <fullName evidence="8">Major facilitator superfamily (MFS) profile domain-containing protein</fullName>
    </recommendedName>
</protein>
<dbReference type="InterPro" id="IPR011701">
    <property type="entry name" value="MFS"/>
</dbReference>
<dbReference type="AlphaFoldDB" id="A0A1V6SKL8"/>
<feature type="transmembrane region" description="Helical" evidence="7">
    <location>
        <begin position="516"/>
        <end position="536"/>
    </location>
</feature>
<feature type="transmembrane region" description="Helical" evidence="7">
    <location>
        <begin position="253"/>
        <end position="274"/>
    </location>
</feature>
<dbReference type="Proteomes" id="UP000191285">
    <property type="component" value="Unassembled WGS sequence"/>
</dbReference>
<dbReference type="STRING" id="303698.A0A1V6SKL8"/>
<feature type="transmembrane region" description="Helical" evidence="7">
    <location>
        <begin position="401"/>
        <end position="420"/>
    </location>
</feature>
<dbReference type="EMBL" id="MLKD01000034">
    <property type="protein sequence ID" value="OQE14591.1"/>
    <property type="molecule type" value="Genomic_DNA"/>
</dbReference>
<evidence type="ECO:0000256" key="6">
    <source>
        <dbReference type="SAM" id="MobiDB-lite"/>
    </source>
</evidence>
<keyword evidence="3 7" id="KW-0812">Transmembrane</keyword>
<feature type="transmembrane region" description="Helical" evidence="7">
    <location>
        <begin position="70"/>
        <end position="96"/>
    </location>
</feature>
<evidence type="ECO:0000313" key="10">
    <source>
        <dbReference type="Proteomes" id="UP000191285"/>
    </source>
</evidence>
<feature type="transmembrane region" description="Helical" evidence="7">
    <location>
        <begin position="347"/>
        <end position="366"/>
    </location>
</feature>
<feature type="compositionally biased region" description="Polar residues" evidence="6">
    <location>
        <begin position="13"/>
        <end position="27"/>
    </location>
</feature>
<feature type="transmembrane region" description="Helical" evidence="7">
    <location>
        <begin position="194"/>
        <end position="217"/>
    </location>
</feature>
<dbReference type="OrthoDB" id="4139357at2759"/>
<dbReference type="GO" id="GO:0016020">
    <property type="term" value="C:membrane"/>
    <property type="evidence" value="ECO:0007669"/>
    <property type="project" value="UniProtKB-SubCell"/>
</dbReference>
<evidence type="ECO:0000259" key="8">
    <source>
        <dbReference type="PROSITE" id="PS50850"/>
    </source>
</evidence>
<evidence type="ECO:0000256" key="7">
    <source>
        <dbReference type="SAM" id="Phobius"/>
    </source>
</evidence>
<evidence type="ECO:0000256" key="4">
    <source>
        <dbReference type="ARBA" id="ARBA00022989"/>
    </source>
</evidence>
<feature type="transmembrane region" description="Helical" evidence="7">
    <location>
        <begin position="108"/>
        <end position="128"/>
    </location>
</feature>